<comment type="caution">
    <text evidence="2">The sequence shown here is derived from an EMBL/GenBank/DDBJ whole genome shotgun (WGS) entry which is preliminary data.</text>
</comment>
<evidence type="ECO:0000313" key="3">
    <source>
        <dbReference type="Proteomes" id="UP001208570"/>
    </source>
</evidence>
<name>A0AAD9MXS3_9ANNE</name>
<dbReference type="EMBL" id="JAODUP010000580">
    <property type="protein sequence ID" value="KAK2146889.1"/>
    <property type="molecule type" value="Genomic_DNA"/>
</dbReference>
<dbReference type="AlphaFoldDB" id="A0AAD9MXS3"/>
<keyword evidence="3" id="KW-1185">Reference proteome</keyword>
<feature type="region of interest" description="Disordered" evidence="1">
    <location>
        <begin position="321"/>
        <end position="436"/>
    </location>
</feature>
<feature type="compositionally biased region" description="Basic and acidic residues" evidence="1">
    <location>
        <begin position="402"/>
        <end position="421"/>
    </location>
</feature>
<gene>
    <name evidence="2" type="ORF">LSH36_580g01015</name>
</gene>
<dbReference type="Proteomes" id="UP001208570">
    <property type="component" value="Unassembled WGS sequence"/>
</dbReference>
<sequence length="436" mass="49715">MSLSEIWRDKGRDFHKKAVFLQEKWRERTYSDGSVNNSGHQNQVASIPENEPSMRFPQQEKELLQQAVMCYEKAIKVAGSHSELASAHKNCAVALRGLCALEDNADDKRRMEEYIKILKHLSCSLNFGLLSSFSDQWLNRLQNEYVSCFSGSLEICSQFNCKSRIKWLAKIKRVIVDECFKFRSLTEICGTYLTTIVPLIEKKVYGRALAYTQDCSIFLKEADQVAVTSNDRKVLDELKRSNNALNIQASAMVKILKEKKKEKEGISKKGKGINKKSEKSIPYTEMNKPVTEENKQGIGDNKQEIGKSIPYTEMNKPVTEENKQNIGGNKQEIGKSIPYTEMNKPVTEENKQGIGDNKREIGKSIPYTEMNKPVTEENKQGIGDNKQEIRKSIPYTEMNKPVTEENKQNIGGNKEEMKDIPYTEMNKPVTEENKQA</sequence>
<feature type="compositionally biased region" description="Basic and acidic residues" evidence="1">
    <location>
        <begin position="346"/>
        <end position="362"/>
    </location>
</feature>
<feature type="compositionally biased region" description="Basic and acidic residues" evidence="1">
    <location>
        <begin position="374"/>
        <end position="391"/>
    </location>
</feature>
<evidence type="ECO:0000313" key="2">
    <source>
        <dbReference type="EMBL" id="KAK2146889.1"/>
    </source>
</evidence>
<accession>A0AAD9MXS3</accession>
<proteinExistence type="predicted"/>
<reference evidence="2" key="1">
    <citation type="journal article" date="2023" name="Mol. Biol. Evol.">
        <title>Third-Generation Sequencing Reveals the Adaptive Role of the Epigenome in Three Deep-Sea Polychaetes.</title>
        <authorList>
            <person name="Perez M."/>
            <person name="Aroh O."/>
            <person name="Sun Y."/>
            <person name="Lan Y."/>
            <person name="Juniper S.K."/>
            <person name="Young C.R."/>
            <person name="Angers B."/>
            <person name="Qian P.Y."/>
        </authorList>
    </citation>
    <scope>NUCLEOTIDE SEQUENCE</scope>
    <source>
        <strain evidence="2">P08H-3</strain>
    </source>
</reference>
<evidence type="ECO:0000256" key="1">
    <source>
        <dbReference type="SAM" id="MobiDB-lite"/>
    </source>
</evidence>
<organism evidence="2 3">
    <name type="scientific">Paralvinella palmiformis</name>
    <dbReference type="NCBI Taxonomy" id="53620"/>
    <lineage>
        <taxon>Eukaryota</taxon>
        <taxon>Metazoa</taxon>
        <taxon>Spiralia</taxon>
        <taxon>Lophotrochozoa</taxon>
        <taxon>Annelida</taxon>
        <taxon>Polychaeta</taxon>
        <taxon>Sedentaria</taxon>
        <taxon>Canalipalpata</taxon>
        <taxon>Terebellida</taxon>
        <taxon>Terebelliformia</taxon>
        <taxon>Alvinellidae</taxon>
        <taxon>Paralvinella</taxon>
    </lineage>
</organism>
<protein>
    <submittedName>
        <fullName evidence="2">Uncharacterized protein</fullName>
    </submittedName>
</protein>